<feature type="compositionally biased region" description="Polar residues" evidence="5">
    <location>
        <begin position="12"/>
        <end position="29"/>
    </location>
</feature>
<dbReference type="PROSITE" id="PS51335">
    <property type="entry name" value="ELMO"/>
    <property type="match status" value="1"/>
</dbReference>
<keyword evidence="2" id="KW-0581">Phagocytosis</keyword>
<dbReference type="RefSeq" id="XP_005096301.1">
    <property type="nucleotide sequence ID" value="XM_005096244.3"/>
</dbReference>
<evidence type="ECO:0000256" key="2">
    <source>
        <dbReference type="ARBA" id="ARBA00022907"/>
    </source>
</evidence>
<dbReference type="SUPFAM" id="SSF48371">
    <property type="entry name" value="ARM repeat"/>
    <property type="match status" value="1"/>
</dbReference>
<name>A0ABM0JL67_APLCA</name>
<dbReference type="RefSeq" id="XP_005096300.1">
    <property type="nucleotide sequence ID" value="XM_005096243.3"/>
</dbReference>
<evidence type="ECO:0000256" key="1">
    <source>
        <dbReference type="ARBA" id="ARBA00022703"/>
    </source>
</evidence>
<keyword evidence="7" id="KW-1185">Reference proteome</keyword>
<comment type="function">
    <text evidence="4">Involved in cytoskeletal rearrangements required for phagocytosis of apoptotic cells and cell motility. Acts in association with DOCK1 and CRK. Was initially proposed to be required in complex with DOCK1 to activate Rac Rho small GTPases. May enhance the guanine nucleotide exchange factor (GEF) activity of DOCK1.</text>
</comment>
<evidence type="ECO:0000313" key="8">
    <source>
        <dbReference type="RefSeq" id="XP_005096300.1"/>
    </source>
</evidence>
<proteinExistence type="predicted"/>
<dbReference type="PANTHER" id="PTHR12771">
    <property type="entry name" value="ENGULFMENT AND CELL MOTILITY"/>
    <property type="match status" value="1"/>
</dbReference>
<feature type="domain" description="ELMO" evidence="6">
    <location>
        <begin position="341"/>
        <end position="509"/>
    </location>
</feature>
<keyword evidence="1" id="KW-0053">Apoptosis</keyword>
<organism evidence="7 8">
    <name type="scientific">Aplysia californica</name>
    <name type="common">California sea hare</name>
    <dbReference type="NCBI Taxonomy" id="6500"/>
    <lineage>
        <taxon>Eukaryota</taxon>
        <taxon>Metazoa</taxon>
        <taxon>Spiralia</taxon>
        <taxon>Lophotrochozoa</taxon>
        <taxon>Mollusca</taxon>
        <taxon>Gastropoda</taxon>
        <taxon>Heterobranchia</taxon>
        <taxon>Euthyneura</taxon>
        <taxon>Tectipleura</taxon>
        <taxon>Aplysiida</taxon>
        <taxon>Aplysioidea</taxon>
        <taxon>Aplysiidae</taxon>
        <taxon>Aplysia</taxon>
    </lineage>
</organism>
<dbReference type="Gene3D" id="2.30.29.30">
    <property type="entry name" value="Pleckstrin-homology domain (PH domain)/Phosphotyrosine-binding domain (PTB)"/>
    <property type="match status" value="1"/>
</dbReference>
<evidence type="ECO:0000313" key="7">
    <source>
        <dbReference type="Proteomes" id="UP000694888"/>
    </source>
</evidence>
<dbReference type="GeneID" id="101846126"/>
<dbReference type="InterPro" id="IPR024574">
    <property type="entry name" value="ELMO_ARM"/>
</dbReference>
<dbReference type="InterPro" id="IPR006816">
    <property type="entry name" value="ELMO_dom"/>
</dbReference>
<evidence type="ECO:0000256" key="5">
    <source>
        <dbReference type="SAM" id="MobiDB-lite"/>
    </source>
</evidence>
<dbReference type="InterPro" id="IPR016024">
    <property type="entry name" value="ARM-type_fold"/>
</dbReference>
<evidence type="ECO:0000313" key="9">
    <source>
        <dbReference type="RefSeq" id="XP_005096301.1"/>
    </source>
</evidence>
<dbReference type="Proteomes" id="UP000694888">
    <property type="component" value="Unplaced"/>
</dbReference>
<dbReference type="Gene3D" id="1.25.10.10">
    <property type="entry name" value="Leucine-rich Repeat Variant"/>
    <property type="match status" value="1"/>
</dbReference>
<gene>
    <name evidence="8 9" type="primary">LOC101846126</name>
</gene>
<protein>
    <submittedName>
        <fullName evidence="8 9">Engulfment and cell motility protein 1 isoform X1</fullName>
    </submittedName>
</protein>
<keyword evidence="3" id="KW-0729">SH3-binding</keyword>
<evidence type="ECO:0000256" key="4">
    <source>
        <dbReference type="ARBA" id="ARBA00024863"/>
    </source>
</evidence>
<dbReference type="InterPro" id="IPR011989">
    <property type="entry name" value="ARM-like"/>
</dbReference>
<accession>A0ABM0JL67</accession>
<dbReference type="InterPro" id="IPR050868">
    <property type="entry name" value="ELMO_domain-containing"/>
</dbReference>
<dbReference type="Pfam" id="PF16457">
    <property type="entry name" value="PH_12"/>
    <property type="match status" value="1"/>
</dbReference>
<dbReference type="Pfam" id="PF04727">
    <property type="entry name" value="ELMO_CED12"/>
    <property type="match status" value="1"/>
</dbReference>
<reference evidence="8 9" key="1">
    <citation type="submission" date="2025-05" db="UniProtKB">
        <authorList>
            <consortium name="RefSeq"/>
        </authorList>
    </citation>
    <scope>IDENTIFICATION</scope>
</reference>
<evidence type="ECO:0000259" key="6">
    <source>
        <dbReference type="PROSITE" id="PS51335"/>
    </source>
</evidence>
<dbReference type="Gene3D" id="6.10.250.810">
    <property type="match status" value="1"/>
</dbReference>
<feature type="region of interest" description="Disordered" evidence="5">
    <location>
        <begin position="1"/>
        <end position="31"/>
    </location>
</feature>
<dbReference type="SUPFAM" id="SSF50729">
    <property type="entry name" value="PH domain-like"/>
    <property type="match status" value="1"/>
</dbReference>
<sequence>MPTGMMKDPDRTSTMSTASYGRTLPTTPKKNTDANIKKVAVTMPERDTAGGQLIEFDQKRPLESIIQEICERWNLQDPSTYALRFNEPDQKLYITEKNRKDIRDGQVLNLTPSAAQTAERIKSALSGSRLEDKNAALRQLSFLASDITFAEEFVKIRGHQIVIDILTTGNFKGDSLAYTLKSFVCLMEHSILSWDILEPEFIKRVADCVNVSAHHLDTSCLQSALDILESVVLHCTNRQSVVEQVVTPVNVIPHLESSSPEVQKNAIALINALFTRADEMKRKKIAESLQSKSMRNVILSNVIRGQIVGAGMAHELYVLQMLLLNLNEDRMRMGVDPHDQMVLREIEELRRIAFDVDPNINSVRKSQNAAEDYKKLGFEKAESPVEDFAAVPPGLLALDVMLYFARNHWENYVKVVLENSTRVDEHVCPFVQASKRLTQILCEVLHIGDQPSENGDTYYVMFFSHDKPFEEFFSISIQLLNKTWREMKATTQDFAKVLEVVREQITRSLDLLPSSFETFRSKVNSLTYNEISKIRENERREKEGQGAQLKPIIELREQIAPEIRELVQQQRLNYLMAGTRFAKYTKDGKCKDKFWYWMLSHNCKALHYGDCREQDTPTLEQLTNKLPLADIQKLVTGRECPHVNVRDRGRRFQVTAFKVAFCLKPELEKDPFCFMASSENEFDLWTDGLNYLLGNEMVSSQVKKDEEILLSMEIKMRMLDTEGVAIPAEAPAIPPPPINYNFAYLNL</sequence>
<dbReference type="InterPro" id="IPR001849">
    <property type="entry name" value="PH_domain"/>
</dbReference>
<dbReference type="Pfam" id="PF11841">
    <property type="entry name" value="ELMO_ARM"/>
    <property type="match status" value="1"/>
</dbReference>
<dbReference type="InterPro" id="IPR011993">
    <property type="entry name" value="PH-like_dom_sf"/>
</dbReference>
<dbReference type="PANTHER" id="PTHR12771:SF56">
    <property type="entry name" value="CED-12"/>
    <property type="match status" value="1"/>
</dbReference>
<evidence type="ECO:0000256" key="3">
    <source>
        <dbReference type="ARBA" id="ARBA00023036"/>
    </source>
</evidence>